<organism evidence="2">
    <name type="scientific">marine sediment metagenome</name>
    <dbReference type="NCBI Taxonomy" id="412755"/>
    <lineage>
        <taxon>unclassified sequences</taxon>
        <taxon>metagenomes</taxon>
        <taxon>ecological metagenomes</taxon>
    </lineage>
</organism>
<feature type="region of interest" description="Disordered" evidence="1">
    <location>
        <begin position="1"/>
        <end position="33"/>
    </location>
</feature>
<feature type="non-terminal residue" evidence="2">
    <location>
        <position position="1"/>
    </location>
</feature>
<evidence type="ECO:0000313" key="2">
    <source>
        <dbReference type="EMBL" id="KKK71346.1"/>
    </source>
</evidence>
<gene>
    <name evidence="2" type="ORF">LCGC14_2914800</name>
</gene>
<sequence>TEATGGQATEPTDAAAEPTEAPPEPAGPATSFEDGTFIIGEDIVAGTYVTSGSSFCYWERLSGFSGDLDDIIANGATEIRQIVAIDPSDSGFTSNDCGMWTQDLSPITSDPAAPFGDGMYQVGVDVAAGTWRSDGATDLCYWARLSSFSSELDNILANDIGGGQHIVTIAPGDVGFEASDCGTWTKIE</sequence>
<protein>
    <submittedName>
        <fullName evidence="2">Uncharacterized protein</fullName>
    </submittedName>
</protein>
<evidence type="ECO:0000256" key="1">
    <source>
        <dbReference type="SAM" id="MobiDB-lite"/>
    </source>
</evidence>
<dbReference type="AlphaFoldDB" id="A0A0F9AGP1"/>
<accession>A0A0F9AGP1</accession>
<reference evidence="2" key="1">
    <citation type="journal article" date="2015" name="Nature">
        <title>Complex archaea that bridge the gap between prokaryotes and eukaryotes.</title>
        <authorList>
            <person name="Spang A."/>
            <person name="Saw J.H."/>
            <person name="Jorgensen S.L."/>
            <person name="Zaremba-Niedzwiedzka K."/>
            <person name="Martijn J."/>
            <person name="Lind A.E."/>
            <person name="van Eijk R."/>
            <person name="Schleper C."/>
            <person name="Guy L."/>
            <person name="Ettema T.J."/>
        </authorList>
    </citation>
    <scope>NUCLEOTIDE SEQUENCE</scope>
</reference>
<dbReference type="EMBL" id="LAZR01057781">
    <property type="protein sequence ID" value="KKK71346.1"/>
    <property type="molecule type" value="Genomic_DNA"/>
</dbReference>
<comment type="caution">
    <text evidence="2">The sequence shown here is derived from an EMBL/GenBank/DDBJ whole genome shotgun (WGS) entry which is preliminary data.</text>
</comment>
<proteinExistence type="predicted"/>
<name>A0A0F9AGP1_9ZZZZ</name>
<feature type="compositionally biased region" description="Low complexity" evidence="1">
    <location>
        <begin position="8"/>
        <end position="19"/>
    </location>
</feature>